<dbReference type="EMBL" id="AP023287">
    <property type="protein sequence ID" value="BCI54684.1"/>
    <property type="molecule type" value="Genomic_DNA"/>
</dbReference>
<dbReference type="InterPro" id="IPR027417">
    <property type="entry name" value="P-loop_NTPase"/>
</dbReference>
<protein>
    <recommendedName>
        <fullName evidence="3">AAA domain-containing protein</fullName>
    </recommendedName>
</protein>
<gene>
    <name evidence="1" type="ORF">NIIDNTM18_39620</name>
</gene>
<evidence type="ECO:0008006" key="3">
    <source>
        <dbReference type="Google" id="ProtNLM"/>
    </source>
</evidence>
<evidence type="ECO:0000313" key="1">
    <source>
        <dbReference type="EMBL" id="BCI54684.1"/>
    </source>
</evidence>
<evidence type="ECO:0000313" key="2">
    <source>
        <dbReference type="Proteomes" id="UP000515734"/>
    </source>
</evidence>
<organism evidence="1 2">
    <name type="scientific">Mycolicibacterium litorale</name>
    <dbReference type="NCBI Taxonomy" id="758802"/>
    <lineage>
        <taxon>Bacteria</taxon>
        <taxon>Bacillati</taxon>
        <taxon>Actinomycetota</taxon>
        <taxon>Actinomycetes</taxon>
        <taxon>Mycobacteriales</taxon>
        <taxon>Mycobacteriaceae</taxon>
        <taxon>Mycolicibacterium</taxon>
    </lineage>
</organism>
<dbReference type="Proteomes" id="UP000515734">
    <property type="component" value="Chromosome"/>
</dbReference>
<dbReference type="Pfam" id="PF13481">
    <property type="entry name" value="AAA_25"/>
    <property type="match status" value="1"/>
</dbReference>
<proteinExistence type="predicted"/>
<sequence length="717" mass="77029">MSPPDERSPDTLVRATSTTPIAVAESTGFDTLLDALTYRADEYLSVCHQRGDEFRSAVMAPGAAPRYAVELGSGADMWFGVNPTSGPVREGGGRGRSEDVTRLAALFCDLDVKPNACPDFDTAERIIDGISSVLGQRPSVVVFSGHGLQPYWPVDDGDITDMFTTADAATLLSRFGRLVGRVADEHKVKCDAVFDLARVLRVPGTVNHKSTPVSVTARSDLGGPLTVAEADERLTEVGIAAEAVDIGSQALVSPSADWVFADQTCSYVAAIVDGLATDAPTSGRNPWACSQAVRLCCAWRLGCITREDFGRAVTALETRLSTLLATTEPRRGLRRYELRDVLALGQQRAERKSEDEARAELGGHRHMGSADDFWGTGTEPSINGAGIEPDPPADERPAYAGLLLTRSALRSLPEPEPLIDDVLDQGTCAVLYGYRGSLKSFTAFDWGASVATGRPWQGRRTVQRRALYVAAEGAHGYPGRADAWEIGWQRQISDGALDVLPRPVNLMVPAEVSELAALIEWGSYGFVILDTLARCMVGGDENSSRDMGTVVDRLYHLLDKTPDRRGVILGVHHTGKDGKTLRGSSALDAGVDTVYAAVREGSTVTLSREKRKDGPEPDRHALALDPIPGTGSCTLKAVHEGVSAPGETPERSAQLRLIVSQHFVSTGATGAELRRLAVDDGGMSRASYYRALSDLLQFGYLVNTGTDSRPFYKVNDE</sequence>
<accession>A0A6S6P7S8</accession>
<dbReference type="Gene3D" id="3.40.50.300">
    <property type="entry name" value="P-loop containing nucleotide triphosphate hydrolases"/>
    <property type="match status" value="1"/>
</dbReference>
<dbReference type="AlphaFoldDB" id="A0A6S6P7S8"/>
<reference evidence="1 2" key="1">
    <citation type="submission" date="2020-07" db="EMBL/GenBank/DDBJ databases">
        <title>Complete genome sequence of Mycolicibacterium litorale like strain isolated from cardiac implantable electronic device infection.</title>
        <authorList>
            <person name="Fukano H."/>
            <person name="Miyama H."/>
            <person name="Hoshino Y."/>
        </authorList>
    </citation>
    <scope>NUCLEOTIDE SEQUENCE [LARGE SCALE GENOMIC DNA]</scope>
    <source>
        <strain evidence="1 2">NIIDNTM18</strain>
    </source>
</reference>
<name>A0A6S6P7S8_9MYCO</name>